<dbReference type="SUPFAM" id="SSF53448">
    <property type="entry name" value="Nucleotide-diphospho-sugar transferases"/>
    <property type="match status" value="1"/>
</dbReference>
<comment type="caution">
    <text evidence="2">The sequence shown here is derived from an EMBL/GenBank/DDBJ whole genome shotgun (WGS) entry which is preliminary data.</text>
</comment>
<dbReference type="EC" id="2.4.-.-" evidence="2"/>
<dbReference type="PANTHER" id="PTHR22916:SF3">
    <property type="entry name" value="UDP-GLCNAC:BETAGAL BETA-1,3-N-ACETYLGLUCOSAMINYLTRANSFERASE-LIKE PROTEIN 1"/>
    <property type="match status" value="1"/>
</dbReference>
<dbReference type="AlphaFoldDB" id="A0A921H0T9"/>
<evidence type="ECO:0000313" key="2">
    <source>
        <dbReference type="EMBL" id="HJF69447.1"/>
    </source>
</evidence>
<dbReference type="InterPro" id="IPR029044">
    <property type="entry name" value="Nucleotide-diphossugar_trans"/>
</dbReference>
<gene>
    <name evidence="2" type="ORF">K8V05_01675</name>
</gene>
<accession>A0A921H0T9</accession>
<name>A0A921H0T9_9BACT</name>
<dbReference type="GO" id="GO:0016758">
    <property type="term" value="F:hexosyltransferase activity"/>
    <property type="evidence" value="ECO:0007669"/>
    <property type="project" value="UniProtKB-ARBA"/>
</dbReference>
<dbReference type="EMBL" id="DYVS01000033">
    <property type="protein sequence ID" value="HJF69447.1"/>
    <property type="molecule type" value="Genomic_DNA"/>
</dbReference>
<dbReference type="Gene3D" id="3.90.550.10">
    <property type="entry name" value="Spore Coat Polysaccharide Biosynthesis Protein SpsA, Chain A"/>
    <property type="match status" value="1"/>
</dbReference>
<dbReference type="InterPro" id="IPR001173">
    <property type="entry name" value="Glyco_trans_2-like"/>
</dbReference>
<reference evidence="2" key="1">
    <citation type="journal article" date="2021" name="PeerJ">
        <title>Extensive microbial diversity within the chicken gut microbiome revealed by metagenomics and culture.</title>
        <authorList>
            <person name="Gilroy R."/>
            <person name="Ravi A."/>
            <person name="Getino M."/>
            <person name="Pursley I."/>
            <person name="Horton D.L."/>
            <person name="Alikhan N.F."/>
            <person name="Baker D."/>
            <person name="Gharbi K."/>
            <person name="Hall N."/>
            <person name="Watson M."/>
            <person name="Adriaenssens E.M."/>
            <person name="Foster-Nyarko E."/>
            <person name="Jarju S."/>
            <person name="Secka A."/>
            <person name="Antonio M."/>
            <person name="Oren A."/>
            <person name="Chaudhuri R.R."/>
            <person name="La Ragione R."/>
            <person name="Hildebrand F."/>
            <person name="Pallen M.J."/>
        </authorList>
    </citation>
    <scope>NUCLEOTIDE SEQUENCE</scope>
    <source>
        <strain evidence="2">6966</strain>
    </source>
</reference>
<evidence type="ECO:0000259" key="1">
    <source>
        <dbReference type="Pfam" id="PF00535"/>
    </source>
</evidence>
<reference evidence="2" key="2">
    <citation type="submission" date="2021-09" db="EMBL/GenBank/DDBJ databases">
        <authorList>
            <person name="Gilroy R."/>
        </authorList>
    </citation>
    <scope>NUCLEOTIDE SEQUENCE</scope>
    <source>
        <strain evidence="2">6966</strain>
    </source>
</reference>
<feature type="domain" description="Glycosyltransferase 2-like" evidence="1">
    <location>
        <begin position="12"/>
        <end position="143"/>
    </location>
</feature>
<proteinExistence type="predicted"/>
<dbReference type="Proteomes" id="UP000742098">
    <property type="component" value="Unassembled WGS sequence"/>
</dbReference>
<dbReference type="Pfam" id="PF00535">
    <property type="entry name" value="Glycos_transf_2"/>
    <property type="match status" value="1"/>
</dbReference>
<keyword evidence="2" id="KW-0328">Glycosyltransferase</keyword>
<organism evidence="2 3">
    <name type="scientific">Butyricimonas virosa</name>
    <dbReference type="NCBI Taxonomy" id="544645"/>
    <lineage>
        <taxon>Bacteria</taxon>
        <taxon>Pseudomonadati</taxon>
        <taxon>Bacteroidota</taxon>
        <taxon>Bacteroidia</taxon>
        <taxon>Bacteroidales</taxon>
        <taxon>Odoribacteraceae</taxon>
        <taxon>Butyricimonas</taxon>
    </lineage>
</organism>
<dbReference type="PANTHER" id="PTHR22916">
    <property type="entry name" value="GLYCOSYLTRANSFERASE"/>
    <property type="match status" value="1"/>
</dbReference>
<protein>
    <submittedName>
        <fullName evidence="2">Glycosyltransferase</fullName>
        <ecNumber evidence="2">2.4.-.-</ecNumber>
    </submittedName>
</protein>
<sequence length="305" mass="35375">MKNTPLVSIDCITYNQAPYIRQCLEGFLMQKTTFLFEILIHDDASTDGTSDIIREYETKYPDLIKPIYQKENQYSKGIGISATFQFPRAKGKYIAICEGDDYWIDPLKLQKQVDFLEKNSSYGMIFSRAVIYNQNKKMNTGILGKPNVSFYELLIRNSIPTLTVVLKRELVLEYLDKIVPISKKLAMGDYPMWLWVALKSDIAFLPDVTAVYNYLLESASHSVDGSKRVLFRFSSFEIAYYFASRYLEKEAFVKFVNIRFVSLFLSIVKHRSFCSLNLLVSVFQNQRMLLSMGNKILYFFISKIC</sequence>
<keyword evidence="2" id="KW-0808">Transferase</keyword>
<evidence type="ECO:0000313" key="3">
    <source>
        <dbReference type="Proteomes" id="UP000742098"/>
    </source>
</evidence>